<dbReference type="PANTHER" id="PTHR15256">
    <property type="entry name" value="INTEGRAL MEMBRANE PROTEIN DGCR2/IDD"/>
    <property type="match status" value="1"/>
</dbReference>
<evidence type="ECO:0000256" key="1">
    <source>
        <dbReference type="SAM" id="SignalP"/>
    </source>
</evidence>
<feature type="non-terminal residue" evidence="2">
    <location>
        <position position="1"/>
    </location>
</feature>
<dbReference type="InterPro" id="IPR042378">
    <property type="entry name" value="IDD"/>
</dbReference>
<reference evidence="2" key="1">
    <citation type="submission" date="2022-07" db="EMBL/GenBank/DDBJ databases">
        <authorList>
            <person name="Trinca V."/>
            <person name="Uliana J.V.C."/>
            <person name="Torres T.T."/>
            <person name="Ward R.J."/>
            <person name="Monesi N."/>
        </authorList>
    </citation>
    <scope>NUCLEOTIDE SEQUENCE</scope>
    <source>
        <strain evidence="2">HSMRA1968</strain>
        <tissue evidence="2">Whole embryos</tissue>
    </source>
</reference>
<organism evidence="2 3">
    <name type="scientific">Pseudolycoriella hygida</name>
    <dbReference type="NCBI Taxonomy" id="35572"/>
    <lineage>
        <taxon>Eukaryota</taxon>
        <taxon>Metazoa</taxon>
        <taxon>Ecdysozoa</taxon>
        <taxon>Arthropoda</taxon>
        <taxon>Hexapoda</taxon>
        <taxon>Insecta</taxon>
        <taxon>Pterygota</taxon>
        <taxon>Neoptera</taxon>
        <taxon>Endopterygota</taxon>
        <taxon>Diptera</taxon>
        <taxon>Nematocera</taxon>
        <taxon>Sciaroidea</taxon>
        <taxon>Sciaridae</taxon>
        <taxon>Pseudolycoriella</taxon>
    </lineage>
</organism>
<dbReference type="Proteomes" id="UP001151699">
    <property type="component" value="Chromosome C"/>
</dbReference>
<evidence type="ECO:0000313" key="3">
    <source>
        <dbReference type="Proteomes" id="UP001151699"/>
    </source>
</evidence>
<evidence type="ECO:0000313" key="2">
    <source>
        <dbReference type="EMBL" id="KAJ6635130.1"/>
    </source>
</evidence>
<evidence type="ECO:0008006" key="4">
    <source>
        <dbReference type="Google" id="ProtNLM"/>
    </source>
</evidence>
<keyword evidence="1" id="KW-0732">Signal</keyword>
<name>A0A9Q0MQ43_9DIPT</name>
<keyword evidence="3" id="KW-1185">Reference proteome</keyword>
<comment type="caution">
    <text evidence="2">The sequence shown here is derived from an EMBL/GenBank/DDBJ whole genome shotgun (WGS) entry which is preliminary data.</text>
</comment>
<accession>A0A9Q0MQ43</accession>
<dbReference type="OrthoDB" id="6288751at2759"/>
<dbReference type="EMBL" id="WJQU01000004">
    <property type="protein sequence ID" value="KAJ6635130.1"/>
    <property type="molecule type" value="Genomic_DNA"/>
</dbReference>
<feature type="chain" id="PRO_5040308718" description="Integral membrane protein DGCR2/IDD" evidence="1">
    <location>
        <begin position="26"/>
        <end position="210"/>
    </location>
</feature>
<gene>
    <name evidence="2" type="ORF">Bhyg_13713</name>
</gene>
<dbReference type="PANTHER" id="PTHR15256:SF6">
    <property type="entry name" value="INTEGRAL MEMBRANE PROTEIN DGCR2_IDD"/>
    <property type="match status" value="1"/>
</dbReference>
<sequence length="210" mass="23451">MENKVQLMLFSLLIELAQTLKGVMAVSGNSLTECMNTHGISIESGRMYVPGPDLCKMCFCDNGHPKNCKALLCTPPHECKSFQIGSACCDFVCLDDTLGNNNNGKTSDYVTLALSLLIFILNRFRQRKIRMRVNRQVNDEQRNMGSIGYIGGNINYMGGGTMNMEYPFENHPGHYHFWKPPSEYCPRGEAPPPYEEAVALAQAESLHSQC</sequence>
<proteinExistence type="predicted"/>
<dbReference type="GO" id="GO:0016020">
    <property type="term" value="C:membrane"/>
    <property type="evidence" value="ECO:0007669"/>
    <property type="project" value="TreeGrafter"/>
</dbReference>
<dbReference type="AlphaFoldDB" id="A0A9Q0MQ43"/>
<protein>
    <recommendedName>
        <fullName evidence="4">Integral membrane protein DGCR2/IDD</fullName>
    </recommendedName>
</protein>
<feature type="signal peptide" evidence="1">
    <location>
        <begin position="1"/>
        <end position="25"/>
    </location>
</feature>